<sequence>MNTMICGIGTSKILSTEIEIVKYPFKPSLVFPNKKIKACEIDAICYQSYPPLIKIKDEVIFIQKEKAELLKSFVKKNNITTFKESKNWNWLLEPYLDTVYTHEDDLNIINLLNTNGISTPEILQIRNEVGKQMYKYNFNTMLWNWFSLGLPDVLAAMRVKYREKEFANFYKRAMEIELRKPYLIK</sequence>
<protein>
    <submittedName>
        <fullName evidence="1">Uncharacterized protein</fullName>
    </submittedName>
</protein>
<dbReference type="EMBL" id="AP035888">
    <property type="protein sequence ID" value="BFP69474.1"/>
    <property type="molecule type" value="Genomic_DNA"/>
</dbReference>
<reference evidence="1" key="1">
    <citation type="submission" date="2024-08" db="EMBL/GenBank/DDBJ databases">
        <title>Whole genome sequence of Tenacibaculum sp. strain pbs-1 associated with black-spot shell disease in Akoya pearl oysters.</title>
        <authorList>
            <person name="Sakatoku A."/>
            <person name="Suzuki T."/>
            <person name="Hatano K."/>
            <person name="Seki M."/>
            <person name="Tanaka D."/>
            <person name="Nakamura S."/>
            <person name="Suzuki N."/>
            <person name="Isshiki T."/>
        </authorList>
    </citation>
    <scope>NUCLEOTIDE SEQUENCE</scope>
    <source>
        <strain evidence="1">Pbs-1</strain>
    </source>
</reference>
<gene>
    <name evidence="1" type="ORF">Pbs1_28170</name>
</gene>
<evidence type="ECO:0000313" key="1">
    <source>
        <dbReference type="EMBL" id="BFP69474.1"/>
    </source>
</evidence>
<dbReference type="AlphaFoldDB" id="A0AB33KXB6"/>
<name>A0AB33KXB6_9FLAO</name>
<accession>A0AB33KXB6</accession>
<organism evidence="1">
    <name type="scientific">Tenacibaculum sp. Pbs-1</name>
    <dbReference type="NCBI Taxonomy" id="3238748"/>
    <lineage>
        <taxon>Bacteria</taxon>
        <taxon>Pseudomonadati</taxon>
        <taxon>Bacteroidota</taxon>
        <taxon>Flavobacteriia</taxon>
        <taxon>Flavobacteriales</taxon>
        <taxon>Flavobacteriaceae</taxon>
        <taxon>Tenacibaculum</taxon>
    </lineage>
</organism>
<proteinExistence type="predicted"/>